<evidence type="ECO:0000313" key="2">
    <source>
        <dbReference type="Proteomes" id="UP001064048"/>
    </source>
</evidence>
<dbReference type="EMBL" id="CM046111">
    <property type="protein sequence ID" value="KAI8425289.1"/>
    <property type="molecule type" value="Genomic_DNA"/>
</dbReference>
<name>A0ACC0JMK9_CHOFU</name>
<comment type="caution">
    <text evidence="1">The sequence shown here is derived from an EMBL/GenBank/DDBJ whole genome shotgun (WGS) entry which is preliminary data.</text>
</comment>
<reference evidence="1 2" key="1">
    <citation type="journal article" date="2022" name="Genome Biol. Evol.">
        <title>The Spruce Budworm Genome: Reconstructing the Evolutionary History of Antifreeze Proteins.</title>
        <authorList>
            <person name="Beliveau C."/>
            <person name="Gagne P."/>
            <person name="Picq S."/>
            <person name="Vernygora O."/>
            <person name="Keeling C.I."/>
            <person name="Pinkney K."/>
            <person name="Doucet D."/>
            <person name="Wen F."/>
            <person name="Johnston J.S."/>
            <person name="Maaroufi H."/>
            <person name="Boyle B."/>
            <person name="Laroche J."/>
            <person name="Dewar K."/>
            <person name="Juretic N."/>
            <person name="Blackburn G."/>
            <person name="Nisole A."/>
            <person name="Brunet B."/>
            <person name="Brandao M."/>
            <person name="Lumley L."/>
            <person name="Duan J."/>
            <person name="Quan G."/>
            <person name="Lucarotti C.J."/>
            <person name="Roe A.D."/>
            <person name="Sperling F.A.H."/>
            <person name="Levesque R.C."/>
            <person name="Cusson M."/>
        </authorList>
    </citation>
    <scope>NUCLEOTIDE SEQUENCE [LARGE SCALE GENOMIC DNA]</scope>
    <source>
        <strain evidence="1">Glfc:IPQL:Cfum</strain>
    </source>
</reference>
<protein>
    <submittedName>
        <fullName evidence="1">Uncharacterized protein</fullName>
    </submittedName>
</protein>
<gene>
    <name evidence="1" type="ORF">MSG28_007065</name>
</gene>
<accession>A0ACC0JMK9</accession>
<evidence type="ECO:0000313" key="1">
    <source>
        <dbReference type="EMBL" id="KAI8425289.1"/>
    </source>
</evidence>
<dbReference type="Proteomes" id="UP001064048">
    <property type="component" value="Chromosome 11"/>
</dbReference>
<organism evidence="1 2">
    <name type="scientific">Choristoneura fumiferana</name>
    <name type="common">Spruce budworm moth</name>
    <name type="synonym">Archips fumiferana</name>
    <dbReference type="NCBI Taxonomy" id="7141"/>
    <lineage>
        <taxon>Eukaryota</taxon>
        <taxon>Metazoa</taxon>
        <taxon>Ecdysozoa</taxon>
        <taxon>Arthropoda</taxon>
        <taxon>Hexapoda</taxon>
        <taxon>Insecta</taxon>
        <taxon>Pterygota</taxon>
        <taxon>Neoptera</taxon>
        <taxon>Endopterygota</taxon>
        <taxon>Lepidoptera</taxon>
        <taxon>Glossata</taxon>
        <taxon>Ditrysia</taxon>
        <taxon>Tortricoidea</taxon>
        <taxon>Tortricidae</taxon>
        <taxon>Tortricinae</taxon>
        <taxon>Choristoneura</taxon>
    </lineage>
</organism>
<keyword evidence="2" id="KW-1185">Reference proteome</keyword>
<proteinExistence type="predicted"/>
<sequence length="1456" mass="162401">MRNIHSKLPGEEEDSPAPTAPRIAIPLNEKATEMPSFQLTTSSTLPTRTTSAEPPSTTENRTEDTTTEETVTETLKPRPRLLNLSVDDLKNFAFALHNQTTVNTKKLTDLSDVTLDGEDEYEPPKVEIPKLEKDMPDKFYTNLQAPFHPILTVDRSDEVREEADLCRENEVSYKIGERIDRACEETCECIAGGIFDCSPRCKHPYIRRGRRINDPLCFESPVDQCCSIIACATGNGDSKVIKLEVCRYGNDTYPVGSKWNVGCEQRCSCEPESVVTCKPRCNPLPQSDKCINVQDPKDACCEVQVCDVSQDVHEEPVENTTSTTSTTTTTSTSTTTTTTITSFSTTEAPLTSNISQEIPRSMRPLVLSEPIGSVKVLQNNSVQVNLMHMNSSKDPINLLLSNDGGRSFKEVELKYDNMILNLDSGKDYILKTRETGTKFNFTITASDPSSKEVKEELIHVTEKIGCHEDGKFYEVGEEFHIGCTELCECTGAERRECAALECPAHVGLELVSKGCVRWAPTPPPRPPNCCPRAARCLSDGTCHYKEVAIPNWTEVPISLTGCEQRCFCENGELDCQEVCTPLSPLPPQSLRCPPLHRPGPVNISDEDCCKQWGCVPNAGNTSRSLSMPMTDVYYVTPMVPVIPVTEVLSAPEDPTDSMLTFYRNLIPAKPVLKTFKPTFKKFEQDIPEDEPRENLTMGFDLPNDEYKTEATPNDAYHFKPYTNPLKNRSGYFFPQKPDTTIKRDEIMEKYQMSDHKMHEIIRQPPVTPKNQNSINLLNKYYETATKIPVQTFEKSHYFAPTYVKSESDDSDNYVQPNVNVITPMPIPYFKPLVIQNHSLLHQPEHVAIPIPDNKAFPLSDTEAFPISTNSDAKHNLLGKHVTVLRTKDLTQKRPTDLQNRWGQSSTNMHVLTKQPSPYETVLMRAIPNPKLETASSYERHLKSPAVSGKPYSTLDLEHLLSQMEVESEVNRNLGRSADKNQDTAAGTPTPEMANSTPTHPLFLPTIPPEIHFPQDDESDYEQNNIHRPMNPLVTGIPGLPPGLTVPLNLGDENKKLTVITLESDSPTSIKMLFGLPAVLVGLRGSVDLRYTDTHDDDITHWQSQVFAPADEVLTTSRLEFRLTGLTPGTLYRLRGKLYLHNLPLEPESEIYTIRTHDVPVVTAVEEKRREINSRLTVLDVNDTVAHVSWRRFTEEELQFIDGIQIRYRPVGTPIYSMTELLHHSRAAATLRELRAGSHYEASLVLVPPPRAATELVDPAVLEFTTAPYVDPYNWSVSIEARTVGSEAAELTWRGIPSPAERWVRVYRASHACGGARREHDAFRLAARDLPPSITLTGLEPDTRCRVWLELFLTNGKVKTSNVLEINTKSLDSPEQIDNAIEASSVGGRGTAPRGDYYGALVVVGVVAALGALTSLLLLLVVVRRHRPRSVPITHYVLCRDADASAEQTPIGVSGIT</sequence>